<dbReference type="EMBL" id="JACXVP010000012">
    <property type="protein sequence ID" value="KAG5569920.1"/>
    <property type="molecule type" value="Genomic_DNA"/>
</dbReference>
<gene>
    <name evidence="2" type="ORF">H5410_059686</name>
</gene>
<dbReference type="Pfam" id="PF00646">
    <property type="entry name" value="F-box"/>
    <property type="match status" value="2"/>
</dbReference>
<dbReference type="NCBIfam" id="TIGR01640">
    <property type="entry name" value="F_box_assoc_1"/>
    <property type="match status" value="2"/>
</dbReference>
<dbReference type="InterPro" id="IPR015915">
    <property type="entry name" value="Kelch-typ_b-propeller"/>
</dbReference>
<feature type="domain" description="F-box" evidence="1">
    <location>
        <begin position="508"/>
        <end position="554"/>
    </location>
</feature>
<organism evidence="2 3">
    <name type="scientific">Solanum commersonii</name>
    <name type="common">Commerson's wild potato</name>
    <name type="synonym">Commerson's nightshade</name>
    <dbReference type="NCBI Taxonomy" id="4109"/>
    <lineage>
        <taxon>Eukaryota</taxon>
        <taxon>Viridiplantae</taxon>
        <taxon>Streptophyta</taxon>
        <taxon>Embryophyta</taxon>
        <taxon>Tracheophyta</taxon>
        <taxon>Spermatophyta</taxon>
        <taxon>Magnoliopsida</taxon>
        <taxon>eudicotyledons</taxon>
        <taxon>Gunneridae</taxon>
        <taxon>Pentapetalae</taxon>
        <taxon>asterids</taxon>
        <taxon>lamiids</taxon>
        <taxon>Solanales</taxon>
        <taxon>Solanaceae</taxon>
        <taxon>Solanoideae</taxon>
        <taxon>Solaneae</taxon>
        <taxon>Solanum</taxon>
    </lineage>
</organism>
<dbReference type="SUPFAM" id="SSF50965">
    <property type="entry name" value="Galactose oxidase, central domain"/>
    <property type="match status" value="2"/>
</dbReference>
<feature type="domain" description="F-box" evidence="1">
    <location>
        <begin position="66"/>
        <end position="112"/>
    </location>
</feature>
<dbReference type="PANTHER" id="PTHR31672">
    <property type="entry name" value="BNACNNG10540D PROTEIN"/>
    <property type="match status" value="1"/>
</dbReference>
<dbReference type="PANTHER" id="PTHR31672:SF13">
    <property type="entry name" value="F-BOX PROTEIN CPR30-LIKE"/>
    <property type="match status" value="1"/>
</dbReference>
<dbReference type="Proteomes" id="UP000824120">
    <property type="component" value="Chromosome 12"/>
</dbReference>
<dbReference type="PROSITE" id="PS50181">
    <property type="entry name" value="FBOX"/>
    <property type="match status" value="2"/>
</dbReference>
<dbReference type="CDD" id="cd22157">
    <property type="entry name" value="F-box_AtFBW1-like"/>
    <property type="match status" value="1"/>
</dbReference>
<dbReference type="InterPro" id="IPR001810">
    <property type="entry name" value="F-box_dom"/>
</dbReference>
<dbReference type="Gene3D" id="2.120.10.80">
    <property type="entry name" value="Kelch-type beta propeller"/>
    <property type="match status" value="2"/>
</dbReference>
<comment type="caution">
    <text evidence="2">The sequence shown here is derived from an EMBL/GenBank/DDBJ whole genome shotgun (WGS) entry which is preliminary data.</text>
</comment>
<protein>
    <recommendedName>
        <fullName evidence="1">F-box domain-containing protein</fullName>
    </recommendedName>
</protein>
<dbReference type="InterPro" id="IPR006527">
    <property type="entry name" value="F-box-assoc_dom_typ1"/>
</dbReference>
<dbReference type="InterPro" id="IPR036047">
    <property type="entry name" value="F-box-like_dom_sf"/>
</dbReference>
<keyword evidence="3" id="KW-1185">Reference proteome</keyword>
<sequence length="822" mass="95511">MVDGVIYMMAGRTENGDRVITIVRFCLEKEQFQDELLFPCMMEGRRPILYCLEEKLCLKLYPRNNYNSAQILPNDIILDILAQLPVKSLIRFKGICRSWYSLNKDEKFVKQHYDTHKNCQKYFMISRGHTIFHHYTMDVPQLDSSSIVSLVESPVPINQSRKVFPSIQYFSCNGILLITYADKIIMLWNPATRESRRIPSPIWSKTCGYKIFRLGLGIATDDMNIDIFSTKSNTWKSIGMFPPNYYFLGGNVVMADGIVYMMAKRKENLSNHTILCFCLEKEQFQEELLFSYAIPRRTHVLYSLGEKLCLIRLLDGNREFWLYTMATNSWYKILTIPLTMKNCLRPLSFMKDGGMMFMKEGGMVFPKYDSSGFVAYNSTTHKLEQVNVAGINGLHFNKMINQIDFYNYTIDVPQFDFSRTASLVESLAPIDQLQMVLPNIQYFSSNGILLIRYTDDIIVMWNPTRPLENQEESLQFGISVVDHGEINNTEIDIFSTKGNVEKWIGPNNYSTQNIPNDIIIDILVELPVKSLIRFKGVCRSWYSLIKDDKFVKQHYDTHKNCQKYFMVSMRHNIFDHYTMNVPQLDSSSTTSLVVVESPVPIVQSRPLRYFSCNGILLITYDDDIIVLWNPATRESRRIPSPIRSKTSGHYNFCYFPRIKGYKIFRLGYGVVTDDINDMNIDIFSTKGNTWKSIGTFPPNYYFLGHNIVMADGIVYMTAKRKEYLSNYTILRNHTIIREFWLYMMKTNSWNKILTLPLTRENWVRPLSFMKNGGIMFQKSDSSGFVAYNSTTHKLEQVNVAGIEGLYFINIITYVETLSSLDW</sequence>
<dbReference type="SUPFAM" id="SSF81383">
    <property type="entry name" value="F-box domain"/>
    <property type="match status" value="2"/>
</dbReference>
<dbReference type="OrthoDB" id="1249819at2759"/>
<dbReference type="AlphaFoldDB" id="A0A9J5W3P0"/>
<evidence type="ECO:0000259" key="1">
    <source>
        <dbReference type="PROSITE" id="PS50181"/>
    </source>
</evidence>
<evidence type="ECO:0000313" key="2">
    <source>
        <dbReference type="EMBL" id="KAG5569920.1"/>
    </source>
</evidence>
<proteinExistence type="predicted"/>
<dbReference type="InterPro" id="IPR050796">
    <property type="entry name" value="SCF_F-box_component"/>
</dbReference>
<dbReference type="SMART" id="SM00256">
    <property type="entry name" value="FBOX"/>
    <property type="match status" value="2"/>
</dbReference>
<dbReference type="InterPro" id="IPR011043">
    <property type="entry name" value="Gal_Oxase/kelch_b-propeller"/>
</dbReference>
<name>A0A9J5W3P0_SOLCO</name>
<evidence type="ECO:0000313" key="3">
    <source>
        <dbReference type="Proteomes" id="UP000824120"/>
    </source>
</evidence>
<reference evidence="2 3" key="1">
    <citation type="submission" date="2020-09" db="EMBL/GenBank/DDBJ databases">
        <title>De no assembly of potato wild relative species, Solanum commersonii.</title>
        <authorList>
            <person name="Cho K."/>
        </authorList>
    </citation>
    <scope>NUCLEOTIDE SEQUENCE [LARGE SCALE GENOMIC DNA]</scope>
    <source>
        <strain evidence="2">LZ3.2</strain>
        <tissue evidence="2">Leaf</tissue>
    </source>
</reference>
<dbReference type="InterPro" id="IPR017451">
    <property type="entry name" value="F-box-assoc_interact_dom"/>
</dbReference>
<dbReference type="Pfam" id="PF07734">
    <property type="entry name" value="FBA_1"/>
    <property type="match status" value="2"/>
</dbReference>
<dbReference type="Gene3D" id="1.20.1280.50">
    <property type="match status" value="2"/>
</dbReference>
<accession>A0A9J5W3P0</accession>